<dbReference type="PANTHER" id="PTHR33112:SF16">
    <property type="entry name" value="HETEROKARYON INCOMPATIBILITY DOMAIN-CONTAINING PROTEIN"/>
    <property type="match status" value="1"/>
</dbReference>
<evidence type="ECO:0000259" key="2">
    <source>
        <dbReference type="Pfam" id="PF06985"/>
    </source>
</evidence>
<keyword evidence="1" id="KW-1133">Transmembrane helix</keyword>
<dbReference type="AlphaFoldDB" id="A0A0D2KSE7"/>
<feature type="transmembrane region" description="Helical" evidence="1">
    <location>
        <begin position="612"/>
        <end position="631"/>
    </location>
</feature>
<proteinExistence type="predicted"/>
<dbReference type="PANTHER" id="PTHR33112">
    <property type="entry name" value="DOMAIN PROTEIN, PUTATIVE-RELATED"/>
    <property type="match status" value="1"/>
</dbReference>
<dbReference type="OrthoDB" id="5125733at2759"/>
<reference evidence="3 4" key="1">
    <citation type="submission" date="2015-01" db="EMBL/GenBank/DDBJ databases">
        <title>The Genome Sequence of Fonsecaea multimorphosa CBS 102226.</title>
        <authorList>
            <consortium name="The Broad Institute Genomics Platform"/>
            <person name="Cuomo C."/>
            <person name="de Hoog S."/>
            <person name="Gorbushina A."/>
            <person name="Stielow B."/>
            <person name="Teixiera M."/>
            <person name="Abouelleil A."/>
            <person name="Chapman S.B."/>
            <person name="Priest M."/>
            <person name="Young S.K."/>
            <person name="Wortman J."/>
            <person name="Nusbaum C."/>
            <person name="Birren B."/>
        </authorList>
    </citation>
    <scope>NUCLEOTIDE SEQUENCE [LARGE SCALE GENOMIC DNA]</scope>
    <source>
        <strain evidence="3 4">CBS 102226</strain>
    </source>
</reference>
<evidence type="ECO:0000256" key="1">
    <source>
        <dbReference type="SAM" id="Phobius"/>
    </source>
</evidence>
<dbReference type="Pfam" id="PF06985">
    <property type="entry name" value="HET"/>
    <property type="match status" value="1"/>
</dbReference>
<dbReference type="EMBL" id="KN848068">
    <property type="protein sequence ID" value="KIX99638.1"/>
    <property type="molecule type" value="Genomic_DNA"/>
</dbReference>
<dbReference type="GeneID" id="27710018"/>
<name>A0A0D2KSE7_9EURO</name>
<sequence>MLHSHRGRKGSGTQLQLTFKHHTKARNLRDSSQKTGCYLCQVIQERLVSLKVNINDDDNKTREFLTASLKPSRRQQGSRLYRLDFRVTKQNLLVASFILKQKDDNNPADIPALPVSDWTSDPKVIQIAKDWITECANGQDHGHDKCKSPDTPWHPNRLLDLQPMLESGRATEKVQLVSQKRGERRSGQRPVKGPYLTLSHRWGKAPFFKLTRETRNELLDGIDLSSLPRTFQDTVKVACELKISWLWIDALCIVQGEEDLKDWLEESATMEKVYAHSYCNISATAAWDSSCGLFARRDKSWKWVDSVTLNTKDLRDGPQGRIDCIILDLSFWEKYVDNAPVNRRSWVYQERLLAPRVLHWCENQIAFECREVSRAECRPEGLPHFRIKSGVLIDGVRLKSVDLDAGKRLRVIREASISGKSTDSTKLLNMVNEADPHLHFYELWKHWVEVYTKMELTNPRDRLIALSGIARMMASKMEEKGFQDIYIAGMWQKHLASQLLWFVNEGTGKNRQPYENTRPKEYRAPSFSWASVETPRGITFPGTEDKELLVQVEVVRLSYRSEDDMFGLLTDGYLVLNGVLRKIELTDSMSLPKRPPPSKVETFARAISWDRLLIASLVACFIPFIFLLQLCGLQCLAEHRTLLIAWTGFSVSLSIFCLAFTIFCRQLVGDPQELASEDRNRYSWRLVQDGHPVGNNYQIVYLDSPASEPSIFGPDARVYCLPVLKEDRYLTCLLVRATDGEYGMRYERVGLTKVSSLTPDLLHNLTTAPGHNKSTSGRYYWSPESRMKGESTICIV</sequence>
<feature type="transmembrane region" description="Helical" evidence="1">
    <location>
        <begin position="643"/>
        <end position="663"/>
    </location>
</feature>
<gene>
    <name evidence="3" type="ORF">Z520_04272</name>
</gene>
<organism evidence="3 4">
    <name type="scientific">Fonsecaea multimorphosa CBS 102226</name>
    <dbReference type="NCBI Taxonomy" id="1442371"/>
    <lineage>
        <taxon>Eukaryota</taxon>
        <taxon>Fungi</taxon>
        <taxon>Dikarya</taxon>
        <taxon>Ascomycota</taxon>
        <taxon>Pezizomycotina</taxon>
        <taxon>Eurotiomycetes</taxon>
        <taxon>Chaetothyriomycetidae</taxon>
        <taxon>Chaetothyriales</taxon>
        <taxon>Herpotrichiellaceae</taxon>
        <taxon>Fonsecaea</taxon>
    </lineage>
</organism>
<dbReference type="RefSeq" id="XP_016633761.1">
    <property type="nucleotide sequence ID" value="XM_016774781.1"/>
</dbReference>
<keyword evidence="1" id="KW-0812">Transmembrane</keyword>
<feature type="domain" description="Heterokaryon incompatibility" evidence="2">
    <location>
        <begin position="195"/>
        <end position="350"/>
    </location>
</feature>
<accession>A0A0D2KSE7</accession>
<keyword evidence="1" id="KW-0472">Membrane</keyword>
<protein>
    <recommendedName>
        <fullName evidence="2">Heterokaryon incompatibility domain-containing protein</fullName>
    </recommendedName>
</protein>
<dbReference type="Proteomes" id="UP000053411">
    <property type="component" value="Unassembled WGS sequence"/>
</dbReference>
<keyword evidence="4" id="KW-1185">Reference proteome</keyword>
<dbReference type="VEuPathDB" id="FungiDB:Z520_04272"/>
<dbReference type="InterPro" id="IPR010730">
    <property type="entry name" value="HET"/>
</dbReference>
<evidence type="ECO:0000313" key="3">
    <source>
        <dbReference type="EMBL" id="KIX99638.1"/>
    </source>
</evidence>
<evidence type="ECO:0000313" key="4">
    <source>
        <dbReference type="Proteomes" id="UP000053411"/>
    </source>
</evidence>